<sequence length="765" mass="83221">MLLAVAASGQGVGYGDWQLHLPTSRPKQLADAGDRLYVATEYAFFVLNKSENTTQVLSRREGLSDVGVAALAYDSARQQTVVVYRNNNVDIIRRNGSVRNLNDILRKAIPGTREIFQVYINANRAYIAASFGIVELNLDKLEVSETYTNIGPNASQVRVYATTVGNGFIVAATSVGLLHARLSSNLLDYRNWTVRTPQLLQSNYDIYRSLATYAGNVYTVIEGGDLYRFDFSTGNWQILYGAYTFRVLRLRPSSTGLLIIDEPNGVRRYDRAGNFTQLISPAASGTNIQDAVRSKDGSYYIASYNDGLMQVFPGSTRAPERYTANGPETDKAFSVLADAHSNSVTIFTGGYSDRYNPLGRTQGFYEYKEGQWSNVTSARYPSTNSYPNPQEVSRGTRTPDGTLYVASYNNGLLEWKGPGQFRQFTSSTPGSPILNWGFPNTDRITDVAADEDGNVWVVNRHLRTGISGLLLFKPATSEWVRSPNFVGADNLDRIALDDNGFVWVSAARKANAGQRLGITVLDPATGNTRTFTTADGLPEGEIYDLVKDRDGNIWAATIKGVAVLYGSSGAFLPETVFQTPIVRRGEGSGFPVLFNEAVKAIAVDGGNRKWLGTDRGLWLFSDDAKEALLHFTMTNSPLPSNQIVDVEVNNKTGEVWVATNAGVVAYRGTATVTEGPPSCSKVFPNPVRPGFTGVVGISGVVNNALVKITDVAGHLVYSTKANGGTVEWNLNDSQGQRVRPGVYLVLTSDADGKNGCVSKVAVLSK</sequence>
<name>A0ABP8IJR2_9BACT</name>
<accession>A0ABP8IJR2</accession>
<dbReference type="Pfam" id="PF21544">
    <property type="entry name" value="PorZ_N_b_propeller"/>
    <property type="match status" value="1"/>
</dbReference>
<dbReference type="InterPro" id="IPR026444">
    <property type="entry name" value="Secre_tail"/>
</dbReference>
<feature type="compositionally biased region" description="Polar residues" evidence="1">
    <location>
        <begin position="380"/>
        <end position="396"/>
    </location>
</feature>
<dbReference type="EMBL" id="BAABGZ010000029">
    <property type="protein sequence ID" value="GAA4359951.1"/>
    <property type="molecule type" value="Genomic_DNA"/>
</dbReference>
<reference evidence="4" key="1">
    <citation type="journal article" date="2019" name="Int. J. Syst. Evol. Microbiol.">
        <title>The Global Catalogue of Microorganisms (GCM) 10K type strain sequencing project: providing services to taxonomists for standard genome sequencing and annotation.</title>
        <authorList>
            <consortium name="The Broad Institute Genomics Platform"/>
            <consortium name="The Broad Institute Genome Sequencing Center for Infectious Disease"/>
            <person name="Wu L."/>
            <person name="Ma J."/>
        </authorList>
    </citation>
    <scope>NUCLEOTIDE SEQUENCE [LARGE SCALE GENOMIC DNA]</scope>
    <source>
        <strain evidence="4">JCM 17923</strain>
    </source>
</reference>
<dbReference type="Pfam" id="PF07494">
    <property type="entry name" value="Reg_prop"/>
    <property type="match status" value="1"/>
</dbReference>
<dbReference type="SUPFAM" id="SSF63829">
    <property type="entry name" value="Calcium-dependent phosphotriesterase"/>
    <property type="match status" value="2"/>
</dbReference>
<organism evidence="3 4">
    <name type="scientific">Hymenobacter saemangeumensis</name>
    <dbReference type="NCBI Taxonomy" id="1084522"/>
    <lineage>
        <taxon>Bacteria</taxon>
        <taxon>Pseudomonadati</taxon>
        <taxon>Bacteroidota</taxon>
        <taxon>Cytophagia</taxon>
        <taxon>Cytophagales</taxon>
        <taxon>Hymenobacteraceae</taxon>
        <taxon>Hymenobacter</taxon>
    </lineage>
</organism>
<dbReference type="InterPro" id="IPR011110">
    <property type="entry name" value="Reg_prop"/>
</dbReference>
<dbReference type="InterPro" id="IPR015943">
    <property type="entry name" value="WD40/YVTN_repeat-like_dom_sf"/>
</dbReference>
<dbReference type="InterPro" id="IPR048954">
    <property type="entry name" value="PorZ_N"/>
</dbReference>
<proteinExistence type="predicted"/>
<evidence type="ECO:0000313" key="3">
    <source>
        <dbReference type="EMBL" id="GAA4359951.1"/>
    </source>
</evidence>
<dbReference type="NCBIfam" id="TIGR04183">
    <property type="entry name" value="Por_Secre_tail"/>
    <property type="match status" value="1"/>
</dbReference>
<evidence type="ECO:0000256" key="1">
    <source>
        <dbReference type="SAM" id="MobiDB-lite"/>
    </source>
</evidence>
<feature type="domain" description="PorZ N-terminal beta-propeller" evidence="2">
    <location>
        <begin position="36"/>
        <end position="193"/>
    </location>
</feature>
<dbReference type="Proteomes" id="UP001501153">
    <property type="component" value="Unassembled WGS sequence"/>
</dbReference>
<gene>
    <name evidence="3" type="ORF">GCM10023185_27110</name>
</gene>
<dbReference type="SUPFAM" id="SSF101898">
    <property type="entry name" value="NHL repeat"/>
    <property type="match status" value="1"/>
</dbReference>
<protein>
    <submittedName>
        <fullName evidence="3">Two-component regulator propeller domain-containing protein</fullName>
    </submittedName>
</protein>
<evidence type="ECO:0000259" key="2">
    <source>
        <dbReference type="Pfam" id="PF21544"/>
    </source>
</evidence>
<evidence type="ECO:0000313" key="4">
    <source>
        <dbReference type="Proteomes" id="UP001501153"/>
    </source>
</evidence>
<feature type="region of interest" description="Disordered" evidence="1">
    <location>
        <begin position="380"/>
        <end position="399"/>
    </location>
</feature>
<comment type="caution">
    <text evidence="3">The sequence shown here is derived from an EMBL/GenBank/DDBJ whole genome shotgun (WGS) entry which is preliminary data.</text>
</comment>
<dbReference type="Gene3D" id="2.130.10.10">
    <property type="entry name" value="YVTN repeat-like/Quinoprotein amine dehydrogenase"/>
    <property type="match status" value="2"/>
</dbReference>
<keyword evidence="4" id="KW-1185">Reference proteome</keyword>